<dbReference type="RefSeq" id="WP_304421316.1">
    <property type="nucleotide sequence ID" value="NZ_JANCMU010000015.1"/>
</dbReference>
<accession>A0A9X4MY80</accession>
<keyword evidence="2" id="KW-1185">Reference proteome</keyword>
<organism evidence="1 2">
    <name type="scientific">Profundicola chukchiensis</name>
    <dbReference type="NCBI Taxonomy" id="2961959"/>
    <lineage>
        <taxon>Bacteria</taxon>
        <taxon>Pseudomonadati</taxon>
        <taxon>Bacteroidota</taxon>
        <taxon>Flavobacteriia</taxon>
        <taxon>Flavobacteriales</taxon>
        <taxon>Weeksellaceae</taxon>
        <taxon>Profundicola</taxon>
    </lineage>
</organism>
<dbReference type="AlphaFoldDB" id="A0A9X4MY80"/>
<dbReference type="EMBL" id="JANCMU010000015">
    <property type="protein sequence ID" value="MDG4947061.1"/>
    <property type="molecule type" value="Genomic_DNA"/>
</dbReference>
<dbReference type="Gene3D" id="2.40.180.10">
    <property type="entry name" value="Catalase core domain"/>
    <property type="match status" value="1"/>
</dbReference>
<evidence type="ECO:0000313" key="1">
    <source>
        <dbReference type="EMBL" id="MDG4947061.1"/>
    </source>
</evidence>
<sequence>MNKNWLKYNPEMDELYEKTLAILQKAKASTQKFVEVSPELSQSNYFTRGAHAKSYAYVDAYFSPNQELVDALGISDYFHENQKLNIRFSNANNVIEPGKKNFPAYGMSLKFEQVCYPLVNFPLFPTDDAHSFLELFNDLNEARIAQAKSGWDAVKEIPSLLVSGLKAFYHINPLNIGNLIWKGAQMEQDFLMNYAYHGIGCYRFGDYVAKLHTEKKDFELLENENSDNLQKTTLQQILDTQEIQFDLYIQLGIDEETTPVNVLSKEWDQEKAAWQVLGTITIPQQKVIENNYTLENTSYSPFINPKAMQPVGRIQQTRKEIYQISLETRTKLNEKQGERELKLKKE</sequence>
<evidence type="ECO:0000313" key="2">
    <source>
        <dbReference type="Proteomes" id="UP001152599"/>
    </source>
</evidence>
<dbReference type="InterPro" id="IPR020835">
    <property type="entry name" value="Catalase_sf"/>
</dbReference>
<dbReference type="Proteomes" id="UP001152599">
    <property type="component" value="Unassembled WGS sequence"/>
</dbReference>
<name>A0A9X4MY80_9FLAO</name>
<gene>
    <name evidence="1" type="ORF">NMK71_11645</name>
</gene>
<dbReference type="GO" id="GO:0020037">
    <property type="term" value="F:heme binding"/>
    <property type="evidence" value="ECO:0007669"/>
    <property type="project" value="InterPro"/>
</dbReference>
<evidence type="ECO:0008006" key="3">
    <source>
        <dbReference type="Google" id="ProtNLM"/>
    </source>
</evidence>
<protein>
    <recommendedName>
        <fullName evidence="3">Catalase</fullName>
    </recommendedName>
</protein>
<dbReference type="SUPFAM" id="SSF56634">
    <property type="entry name" value="Heme-dependent catalase-like"/>
    <property type="match status" value="1"/>
</dbReference>
<reference evidence="1" key="1">
    <citation type="submission" date="2022-07" db="EMBL/GenBank/DDBJ databases">
        <title>Description and genome-wide analysis of Profundicola chukchiensis gen. nov., sp. nov., marine bacteria isolated from bottom sediments of the Chukchi Sea.</title>
        <authorList>
            <person name="Romanenko L."/>
            <person name="Otstavnykh N."/>
            <person name="Kurilenko V."/>
            <person name="Eremeev V."/>
            <person name="Velansky P."/>
            <person name="Mikhailov V."/>
            <person name="Isaeva M."/>
        </authorList>
    </citation>
    <scope>NUCLEOTIDE SEQUENCE</scope>
    <source>
        <strain evidence="1">KMM 9713</strain>
    </source>
</reference>
<proteinExistence type="predicted"/>
<comment type="caution">
    <text evidence="1">The sequence shown here is derived from an EMBL/GenBank/DDBJ whole genome shotgun (WGS) entry which is preliminary data.</text>
</comment>